<dbReference type="EMBL" id="RRYP01006402">
    <property type="protein sequence ID" value="TNV81224.1"/>
    <property type="molecule type" value="Genomic_DNA"/>
</dbReference>
<dbReference type="PANTHER" id="PTHR22883">
    <property type="entry name" value="ZINC FINGER DHHC DOMAIN CONTAINING PROTEIN"/>
    <property type="match status" value="1"/>
</dbReference>
<feature type="transmembrane region" description="Helical" evidence="10">
    <location>
        <begin position="32"/>
        <end position="53"/>
    </location>
</feature>
<dbReference type="GO" id="GO:0006612">
    <property type="term" value="P:protein targeting to membrane"/>
    <property type="evidence" value="ECO:0007669"/>
    <property type="project" value="TreeGrafter"/>
</dbReference>
<evidence type="ECO:0000313" key="13">
    <source>
        <dbReference type="EMBL" id="TNV81224.1"/>
    </source>
</evidence>
<dbReference type="GO" id="GO:0005794">
    <property type="term" value="C:Golgi apparatus"/>
    <property type="evidence" value="ECO:0007669"/>
    <property type="project" value="TreeGrafter"/>
</dbReference>
<feature type="region of interest" description="Disordered" evidence="11">
    <location>
        <begin position="400"/>
        <end position="468"/>
    </location>
</feature>
<keyword evidence="3 10" id="KW-0812">Transmembrane</keyword>
<dbReference type="Proteomes" id="UP000785679">
    <property type="component" value="Unassembled WGS sequence"/>
</dbReference>
<comment type="catalytic activity">
    <reaction evidence="9 10">
        <text>L-cysteinyl-[protein] + hexadecanoyl-CoA = S-hexadecanoyl-L-cysteinyl-[protein] + CoA</text>
        <dbReference type="Rhea" id="RHEA:36683"/>
        <dbReference type="Rhea" id="RHEA-COMP:10131"/>
        <dbReference type="Rhea" id="RHEA-COMP:11032"/>
        <dbReference type="ChEBI" id="CHEBI:29950"/>
        <dbReference type="ChEBI" id="CHEBI:57287"/>
        <dbReference type="ChEBI" id="CHEBI:57379"/>
        <dbReference type="ChEBI" id="CHEBI:74151"/>
        <dbReference type="EC" id="2.3.1.225"/>
    </reaction>
</comment>
<proteinExistence type="inferred from homology"/>
<reference evidence="13" key="1">
    <citation type="submission" date="2019-06" db="EMBL/GenBank/DDBJ databases">
        <authorList>
            <person name="Zheng W."/>
        </authorList>
    </citation>
    <scope>NUCLEOTIDE SEQUENCE</scope>
    <source>
        <strain evidence="13">QDHG01</strain>
    </source>
</reference>
<comment type="subcellular location">
    <subcellularLocation>
        <location evidence="1">Endomembrane system</location>
        <topology evidence="1">Multi-pass membrane protein</topology>
    </subcellularLocation>
</comment>
<dbReference type="InterPro" id="IPR039859">
    <property type="entry name" value="PFA4/ZDH16/20/ERF2-like"/>
</dbReference>
<feature type="domain" description="Palmitoyltransferase DHHC" evidence="12">
    <location>
        <begin position="97"/>
        <end position="226"/>
    </location>
</feature>
<keyword evidence="2 10" id="KW-0808">Transferase</keyword>
<evidence type="ECO:0000259" key="12">
    <source>
        <dbReference type="Pfam" id="PF01529"/>
    </source>
</evidence>
<keyword evidence="7" id="KW-0449">Lipoprotein</keyword>
<evidence type="ECO:0000313" key="14">
    <source>
        <dbReference type="Proteomes" id="UP000785679"/>
    </source>
</evidence>
<accession>A0A8J8NV21</accession>
<evidence type="ECO:0000256" key="1">
    <source>
        <dbReference type="ARBA" id="ARBA00004127"/>
    </source>
</evidence>
<evidence type="ECO:0000256" key="6">
    <source>
        <dbReference type="ARBA" id="ARBA00023139"/>
    </source>
</evidence>
<evidence type="ECO:0000256" key="4">
    <source>
        <dbReference type="ARBA" id="ARBA00022989"/>
    </source>
</evidence>
<organism evidence="13 14">
    <name type="scientific">Halteria grandinella</name>
    <dbReference type="NCBI Taxonomy" id="5974"/>
    <lineage>
        <taxon>Eukaryota</taxon>
        <taxon>Sar</taxon>
        <taxon>Alveolata</taxon>
        <taxon>Ciliophora</taxon>
        <taxon>Intramacronucleata</taxon>
        <taxon>Spirotrichea</taxon>
        <taxon>Stichotrichia</taxon>
        <taxon>Sporadotrichida</taxon>
        <taxon>Halteriidae</taxon>
        <taxon>Halteria</taxon>
    </lineage>
</organism>
<evidence type="ECO:0000256" key="7">
    <source>
        <dbReference type="ARBA" id="ARBA00023288"/>
    </source>
</evidence>
<feature type="transmembrane region" description="Helical" evidence="10">
    <location>
        <begin position="190"/>
        <end position="209"/>
    </location>
</feature>
<dbReference type="Pfam" id="PF01529">
    <property type="entry name" value="DHHC"/>
    <property type="match status" value="1"/>
</dbReference>
<dbReference type="PROSITE" id="PS50216">
    <property type="entry name" value="DHHC"/>
    <property type="match status" value="1"/>
</dbReference>
<keyword evidence="8 10" id="KW-0012">Acyltransferase</keyword>
<dbReference type="PANTHER" id="PTHR22883:SF43">
    <property type="entry name" value="PALMITOYLTRANSFERASE APP"/>
    <property type="match status" value="1"/>
</dbReference>
<evidence type="ECO:0000256" key="9">
    <source>
        <dbReference type="ARBA" id="ARBA00048048"/>
    </source>
</evidence>
<evidence type="ECO:0000256" key="10">
    <source>
        <dbReference type="RuleBase" id="RU079119"/>
    </source>
</evidence>
<evidence type="ECO:0000256" key="2">
    <source>
        <dbReference type="ARBA" id="ARBA00022679"/>
    </source>
</evidence>
<dbReference type="GO" id="GO:0005783">
    <property type="term" value="C:endoplasmic reticulum"/>
    <property type="evidence" value="ECO:0007669"/>
    <property type="project" value="TreeGrafter"/>
</dbReference>
<dbReference type="GO" id="GO:0019706">
    <property type="term" value="F:protein-cysteine S-palmitoyltransferase activity"/>
    <property type="evidence" value="ECO:0007669"/>
    <property type="project" value="UniProtKB-EC"/>
</dbReference>
<feature type="region of interest" description="Disordered" evidence="11">
    <location>
        <begin position="507"/>
        <end position="531"/>
    </location>
</feature>
<evidence type="ECO:0000256" key="3">
    <source>
        <dbReference type="ARBA" id="ARBA00022692"/>
    </source>
</evidence>
<protein>
    <recommendedName>
        <fullName evidence="10">Palmitoyltransferase</fullName>
        <ecNumber evidence="10">2.3.1.225</ecNumber>
    </recommendedName>
</protein>
<feature type="transmembrane region" description="Helical" evidence="10">
    <location>
        <begin position="142"/>
        <end position="169"/>
    </location>
</feature>
<comment type="caution">
    <text evidence="13">The sequence shown here is derived from an EMBL/GenBank/DDBJ whole genome shotgun (WGS) entry which is preliminary data.</text>
</comment>
<comment type="similarity">
    <text evidence="10">Belongs to the DHHC palmitoyltransferase family.</text>
</comment>
<keyword evidence="14" id="KW-1185">Reference proteome</keyword>
<name>A0A8J8NV21_HALGN</name>
<keyword evidence="6" id="KW-0564">Palmitate</keyword>
<evidence type="ECO:0000256" key="5">
    <source>
        <dbReference type="ARBA" id="ARBA00023136"/>
    </source>
</evidence>
<dbReference type="EC" id="2.3.1.225" evidence="10"/>
<gene>
    <name evidence="13" type="ORF">FGO68_gene816</name>
</gene>
<feature type="compositionally biased region" description="Polar residues" evidence="11">
    <location>
        <begin position="434"/>
        <end position="458"/>
    </location>
</feature>
<evidence type="ECO:0000256" key="11">
    <source>
        <dbReference type="SAM" id="MobiDB-lite"/>
    </source>
</evidence>
<keyword evidence="5 10" id="KW-0472">Membrane</keyword>
<comment type="domain">
    <text evidence="10">The DHHC domain is required for palmitoyltransferase activity.</text>
</comment>
<dbReference type="InterPro" id="IPR001594">
    <property type="entry name" value="Palmitoyltrfase_DHHC"/>
</dbReference>
<dbReference type="OrthoDB" id="294591at2759"/>
<evidence type="ECO:0000256" key="8">
    <source>
        <dbReference type="ARBA" id="ARBA00023315"/>
    </source>
</evidence>
<keyword evidence="4 10" id="KW-1133">Transmembrane helix</keyword>
<dbReference type="AlphaFoldDB" id="A0A8J8NV21"/>
<sequence length="531" mass="60605">MQVPHTDFYRNIQNYLFQDKNFRELSIAAKGLTFTIAGLLVLTNVMLLITYAVEPGIIPAIGNWGATLPPKYKSADEKEQRVYYWMGISHGTTLFKMKFCETCLIFRPPRTAHCNACNNCVLHFDHHCLWLGTCIGERNYSYFYTFVASLFALISSEIALCVIQICRAYQMLESKEQSVARAIGQAIPEFSIACYALLFELFIGALFGYHTSLVWRNVTTQEQIKKIYQNRTHSPFSYLSLYLNCCRKKLFRFSTRKTLMTKELLLLSKGDLETVKRVRDSQRSKSINPYVEESFASLMGHGKKKQQSKPNYKKIERVKIGLLNAKQEAKPKHRRQTLSQVYEDKGVVRQQVQIFTPSNRSNREIRTQRKIQHAINRGSSDSSAASEVKDWDECSTIGILDEQQQKRKPISTFETQVKRGPSRSPLRTSGPLGHQSTYSGRFISTNLETTPISPQPTGKATGISGLFPKHLHSNSDSYFHMTSESRAFQGLSSNSQLRESLLFKQVSQGSQLDLNQGKKEPRQQRSKNIPN</sequence>